<feature type="transmembrane region" description="Helical" evidence="1">
    <location>
        <begin position="20"/>
        <end position="46"/>
    </location>
</feature>
<sequence length="204" mass="23364">MNSLFSNNSPLWNITNKILNFLWLSLLWFLCSLPVITVGASTAALYQVMLKYVRNEEGYLTTSYFRAFRRNFRQATAVWLLLLPAGLLLTINFVLYNRLEQEGTAGFLFMILGFGVSLSFAFMNLYVYAVLAKFQNTLFRIITNSWIMALYHWPTSVLMLAITLLILASGFLIFPPLLFCAPAVICYLNTKQLTRIFEKYTATA</sequence>
<reference evidence="2 3" key="1">
    <citation type="submission" date="2018-08" db="EMBL/GenBank/DDBJ databases">
        <title>A genome reference for cultivated species of the human gut microbiota.</title>
        <authorList>
            <person name="Zou Y."/>
            <person name="Xue W."/>
            <person name="Luo G."/>
        </authorList>
    </citation>
    <scope>NUCLEOTIDE SEQUENCE [LARGE SCALE GENOMIC DNA]</scope>
    <source>
        <strain evidence="2 3">TM09-12</strain>
    </source>
</reference>
<name>A0A374NZK3_9FIRM</name>
<evidence type="ECO:0000313" key="3">
    <source>
        <dbReference type="Proteomes" id="UP000263014"/>
    </source>
</evidence>
<dbReference type="RefSeq" id="WP_117632051.1">
    <property type="nucleotide sequence ID" value="NZ_QSON01000025.1"/>
</dbReference>
<dbReference type="EMBL" id="QSON01000025">
    <property type="protein sequence ID" value="RGI96170.1"/>
    <property type="molecule type" value="Genomic_DNA"/>
</dbReference>
<evidence type="ECO:0000256" key="1">
    <source>
        <dbReference type="SAM" id="Phobius"/>
    </source>
</evidence>
<comment type="caution">
    <text evidence="2">The sequence shown here is derived from an EMBL/GenBank/DDBJ whole genome shotgun (WGS) entry which is preliminary data.</text>
</comment>
<feature type="transmembrane region" description="Helical" evidence="1">
    <location>
        <begin position="160"/>
        <end position="188"/>
    </location>
</feature>
<feature type="transmembrane region" description="Helical" evidence="1">
    <location>
        <begin position="107"/>
        <end position="131"/>
    </location>
</feature>
<keyword evidence="1" id="KW-0472">Membrane</keyword>
<dbReference type="AlphaFoldDB" id="A0A374NZK3"/>
<accession>A0A374NZK3</accession>
<feature type="transmembrane region" description="Helical" evidence="1">
    <location>
        <begin position="76"/>
        <end position="95"/>
    </location>
</feature>
<protein>
    <submittedName>
        <fullName evidence="2">DUF624 domain-containing protein</fullName>
    </submittedName>
</protein>
<keyword evidence="1" id="KW-0812">Transmembrane</keyword>
<proteinExistence type="predicted"/>
<dbReference type="Pfam" id="PF04854">
    <property type="entry name" value="DUF624"/>
    <property type="match status" value="1"/>
</dbReference>
<gene>
    <name evidence="2" type="ORF">DXD79_30100</name>
</gene>
<dbReference type="Proteomes" id="UP000263014">
    <property type="component" value="Unassembled WGS sequence"/>
</dbReference>
<dbReference type="InterPro" id="IPR006938">
    <property type="entry name" value="DUF624"/>
</dbReference>
<organism evidence="2 3">
    <name type="scientific">Hungatella hathewayi</name>
    <dbReference type="NCBI Taxonomy" id="154046"/>
    <lineage>
        <taxon>Bacteria</taxon>
        <taxon>Bacillati</taxon>
        <taxon>Bacillota</taxon>
        <taxon>Clostridia</taxon>
        <taxon>Lachnospirales</taxon>
        <taxon>Lachnospiraceae</taxon>
        <taxon>Hungatella</taxon>
    </lineage>
</organism>
<keyword evidence="1" id="KW-1133">Transmembrane helix</keyword>
<evidence type="ECO:0000313" key="2">
    <source>
        <dbReference type="EMBL" id="RGI96170.1"/>
    </source>
</evidence>
<feature type="transmembrane region" description="Helical" evidence="1">
    <location>
        <begin position="138"/>
        <end position="154"/>
    </location>
</feature>